<dbReference type="InterPro" id="IPR051121">
    <property type="entry name" value="FAH"/>
</dbReference>
<dbReference type="GO" id="GO:0050385">
    <property type="term" value="F:ureidoglycolate lyase activity"/>
    <property type="evidence" value="ECO:0007669"/>
    <property type="project" value="UniProtKB-EC"/>
</dbReference>
<dbReference type="GO" id="GO:0019752">
    <property type="term" value="P:carboxylic acid metabolic process"/>
    <property type="evidence" value="ECO:0007669"/>
    <property type="project" value="UniProtKB-ARBA"/>
</dbReference>
<dbReference type="Gene3D" id="3.90.850.10">
    <property type="entry name" value="Fumarylacetoacetase-like, C-terminal domain"/>
    <property type="match status" value="1"/>
</dbReference>
<dbReference type="PANTHER" id="PTHR42796">
    <property type="entry name" value="FUMARYLACETOACETATE HYDROLASE DOMAIN-CONTAINING PROTEIN 2A-RELATED"/>
    <property type="match status" value="1"/>
</dbReference>
<keyword evidence="2" id="KW-0479">Metal-binding</keyword>
<dbReference type="EC" id="4.3.2.3" evidence="4"/>
<evidence type="ECO:0000256" key="2">
    <source>
        <dbReference type="ARBA" id="ARBA00022723"/>
    </source>
</evidence>
<protein>
    <submittedName>
        <fullName evidence="4">Ureidoglycolate lyase</fullName>
        <ecNumber evidence="4">4.3.2.3</ecNumber>
    </submittedName>
</protein>
<evidence type="ECO:0000313" key="5">
    <source>
        <dbReference type="Proteomes" id="UP000220836"/>
    </source>
</evidence>
<evidence type="ECO:0000313" key="4">
    <source>
        <dbReference type="EMBL" id="SMX49891.1"/>
    </source>
</evidence>
<feature type="domain" description="Fumarylacetoacetase-like C-terminal" evidence="3">
    <location>
        <begin position="107"/>
        <end position="319"/>
    </location>
</feature>
<keyword evidence="5" id="KW-1185">Reference proteome</keyword>
<dbReference type="Pfam" id="PF01557">
    <property type="entry name" value="FAA_hydrolase"/>
    <property type="match status" value="1"/>
</dbReference>
<dbReference type="AlphaFoldDB" id="A0A238L4Z3"/>
<organism evidence="4 5">
    <name type="scientific">Pelagimonas varians</name>
    <dbReference type="NCBI Taxonomy" id="696760"/>
    <lineage>
        <taxon>Bacteria</taxon>
        <taxon>Pseudomonadati</taxon>
        <taxon>Pseudomonadota</taxon>
        <taxon>Alphaproteobacteria</taxon>
        <taxon>Rhodobacterales</taxon>
        <taxon>Roseobacteraceae</taxon>
        <taxon>Pelagimonas</taxon>
    </lineage>
</organism>
<dbReference type="FunFam" id="3.90.850.10:FF:000002">
    <property type="entry name" value="2-hydroxyhepta-2,4-diene-1,7-dioate isomerase"/>
    <property type="match status" value="1"/>
</dbReference>
<dbReference type="InterPro" id="IPR036663">
    <property type="entry name" value="Fumarylacetoacetase_C_sf"/>
</dbReference>
<keyword evidence="4" id="KW-0456">Lyase</keyword>
<evidence type="ECO:0000259" key="3">
    <source>
        <dbReference type="Pfam" id="PF01557"/>
    </source>
</evidence>
<reference evidence="4 5" key="1">
    <citation type="submission" date="2017-05" db="EMBL/GenBank/DDBJ databases">
        <authorList>
            <person name="Song R."/>
            <person name="Chenine A.L."/>
            <person name="Ruprecht R.M."/>
        </authorList>
    </citation>
    <scope>NUCLEOTIDE SEQUENCE [LARGE SCALE GENOMIC DNA]</scope>
    <source>
        <strain evidence="4 5">CECT 8663</strain>
    </source>
</reference>
<dbReference type="GO" id="GO:0016853">
    <property type="term" value="F:isomerase activity"/>
    <property type="evidence" value="ECO:0007669"/>
    <property type="project" value="UniProtKB-ARBA"/>
</dbReference>
<proteinExistence type="inferred from homology"/>
<dbReference type="GO" id="GO:0046872">
    <property type="term" value="F:metal ion binding"/>
    <property type="evidence" value="ECO:0007669"/>
    <property type="project" value="UniProtKB-KW"/>
</dbReference>
<dbReference type="SUPFAM" id="SSF56529">
    <property type="entry name" value="FAH"/>
    <property type="match status" value="1"/>
</dbReference>
<dbReference type="OrthoDB" id="5197601at2"/>
<dbReference type="PANTHER" id="PTHR42796:SF4">
    <property type="entry name" value="FUMARYLACETOACETATE HYDROLASE DOMAIN-CONTAINING PROTEIN 2A"/>
    <property type="match status" value="1"/>
</dbReference>
<evidence type="ECO:0000256" key="1">
    <source>
        <dbReference type="ARBA" id="ARBA00010211"/>
    </source>
</evidence>
<comment type="similarity">
    <text evidence="1">Belongs to the FAH family.</text>
</comment>
<dbReference type="Proteomes" id="UP000220836">
    <property type="component" value="Unassembled WGS sequence"/>
</dbReference>
<dbReference type="EMBL" id="FXYH01000024">
    <property type="protein sequence ID" value="SMX49891.1"/>
    <property type="molecule type" value="Genomic_DNA"/>
</dbReference>
<name>A0A238L4Z3_9RHOB</name>
<gene>
    <name evidence="4" type="ORF">PEV8663_04388</name>
</gene>
<dbReference type="InterPro" id="IPR011234">
    <property type="entry name" value="Fumarylacetoacetase-like_C"/>
</dbReference>
<accession>A0A238L4Z3</accession>
<sequence>MGPVIPIELEGDQVRLATISVNNKATCVAILKNGQRLDIAKAARNFDDEDLSSLQNATMLSVIEAGPAVLEGLAKLITEAEAGGHADALAPADAPYLAPIPTVRKNVLCVGRNYAEHIAEGDRAQKQTVGVTEYPVFFTKPPTTITPPDGDIPLFPTVSTSIDYEVELAVIIGKPGRNISKDDAFDHVFGYSVMNDISARDIQRRHGGQNFKGKALDGSCPFGPSIVTADEIANPHGLQISLTVNGDVRQNGNTADMIFNIPTLIASLSEGMTLEPGDIIATGTPSGVGYAMEPPCFLKDGDVVVCDIAKIGTLRNTVREV</sequence>